<dbReference type="EMBL" id="JBICCN010000118">
    <property type="protein sequence ID" value="KAL3092480.1"/>
    <property type="molecule type" value="Genomic_DNA"/>
</dbReference>
<dbReference type="PANTHER" id="PTHR45892:SF1">
    <property type="entry name" value="AMINOACYLASE-1"/>
    <property type="match status" value="1"/>
</dbReference>
<evidence type="ECO:0000313" key="2">
    <source>
        <dbReference type="Proteomes" id="UP001620645"/>
    </source>
</evidence>
<sequence length="175" mass="19734">MDPSAVFRAQRRAGKYLRPGGTGIAIASQCQRAQAIPAHYARSVRAPDEEIGGHDGMEKFVQTDKFRALNVGFALDEGLWHSFNTFKRRKCKISTEIFIGGTDSRYLRQAGIPAIGFSPMINTPILLHDHNEFLNEHVFLDGVKLYAKIIPRLANLKAENTRLRWMGSDEFEKSE</sequence>
<dbReference type="InterPro" id="IPR052083">
    <property type="entry name" value="Aminoacylase-1_M20A"/>
</dbReference>
<dbReference type="SUPFAM" id="SSF53187">
    <property type="entry name" value="Zn-dependent exopeptidases"/>
    <property type="match status" value="1"/>
</dbReference>
<dbReference type="InterPro" id="IPR002933">
    <property type="entry name" value="Peptidase_M20"/>
</dbReference>
<proteinExistence type="predicted"/>
<dbReference type="Gene3D" id="1.10.150.900">
    <property type="match status" value="1"/>
</dbReference>
<reference evidence="1 2" key="1">
    <citation type="submission" date="2024-10" db="EMBL/GenBank/DDBJ databases">
        <authorList>
            <person name="Kim D."/>
        </authorList>
    </citation>
    <scope>NUCLEOTIDE SEQUENCE [LARGE SCALE GENOMIC DNA]</scope>
    <source>
        <strain evidence="1">Taebaek</strain>
    </source>
</reference>
<comment type="caution">
    <text evidence="1">The sequence shown here is derived from an EMBL/GenBank/DDBJ whole genome shotgun (WGS) entry which is preliminary data.</text>
</comment>
<name>A0ABD2JPD2_HETSC</name>
<organism evidence="1 2">
    <name type="scientific">Heterodera schachtii</name>
    <name type="common">Sugarbeet cyst nematode worm</name>
    <name type="synonym">Tylenchus schachtii</name>
    <dbReference type="NCBI Taxonomy" id="97005"/>
    <lineage>
        <taxon>Eukaryota</taxon>
        <taxon>Metazoa</taxon>
        <taxon>Ecdysozoa</taxon>
        <taxon>Nematoda</taxon>
        <taxon>Chromadorea</taxon>
        <taxon>Rhabditida</taxon>
        <taxon>Tylenchina</taxon>
        <taxon>Tylenchomorpha</taxon>
        <taxon>Tylenchoidea</taxon>
        <taxon>Heteroderidae</taxon>
        <taxon>Heteroderinae</taxon>
        <taxon>Heterodera</taxon>
    </lineage>
</organism>
<evidence type="ECO:0000313" key="1">
    <source>
        <dbReference type="EMBL" id="KAL3092480.1"/>
    </source>
</evidence>
<protein>
    <recommendedName>
        <fullName evidence="3">Aminoacylase-1</fullName>
    </recommendedName>
</protein>
<dbReference type="PANTHER" id="PTHR45892">
    <property type="entry name" value="AMINOACYLASE-1"/>
    <property type="match status" value="1"/>
</dbReference>
<dbReference type="FunFam" id="1.10.150.900:FF:000001">
    <property type="entry name" value="Aminoacylase-1, putative"/>
    <property type="match status" value="1"/>
</dbReference>
<dbReference type="AlphaFoldDB" id="A0ABD2JPD2"/>
<keyword evidence="2" id="KW-1185">Reference proteome</keyword>
<accession>A0ABD2JPD2</accession>
<evidence type="ECO:0008006" key="3">
    <source>
        <dbReference type="Google" id="ProtNLM"/>
    </source>
</evidence>
<dbReference type="Pfam" id="PF01546">
    <property type="entry name" value="Peptidase_M20"/>
    <property type="match status" value="1"/>
</dbReference>
<dbReference type="Proteomes" id="UP001620645">
    <property type="component" value="Unassembled WGS sequence"/>
</dbReference>
<gene>
    <name evidence="1" type="ORF">niasHS_007689</name>
</gene>